<dbReference type="RefSeq" id="WP_176817266.1">
    <property type="nucleotide sequence ID" value="NZ_FNGH01000015.1"/>
</dbReference>
<dbReference type="STRING" id="48727.SAMN05192555_11536"/>
<dbReference type="Pfam" id="PF00571">
    <property type="entry name" value="CBS"/>
    <property type="match status" value="1"/>
</dbReference>
<gene>
    <name evidence="3" type="ORF">SAMN05192555_11536</name>
</gene>
<dbReference type="InterPro" id="IPR046342">
    <property type="entry name" value="CBS_dom_sf"/>
</dbReference>
<dbReference type="InterPro" id="IPR000644">
    <property type="entry name" value="CBS_dom"/>
</dbReference>
<feature type="domain" description="CBS" evidence="2">
    <location>
        <begin position="42"/>
        <end position="104"/>
    </location>
</feature>
<proteinExistence type="predicted"/>
<dbReference type="Gene3D" id="3.10.580.10">
    <property type="entry name" value="CBS-domain"/>
    <property type="match status" value="1"/>
</dbReference>
<keyword evidence="4" id="KW-1185">Reference proteome</keyword>
<accession>A0A1G9UE15</accession>
<dbReference type="AlphaFoldDB" id="A0A1G9UE15"/>
<dbReference type="PROSITE" id="PS51371">
    <property type="entry name" value="CBS"/>
    <property type="match status" value="1"/>
</dbReference>
<organism evidence="3 4">
    <name type="scientific">Franzmannia pantelleriensis</name>
    <dbReference type="NCBI Taxonomy" id="48727"/>
    <lineage>
        <taxon>Bacteria</taxon>
        <taxon>Pseudomonadati</taxon>
        <taxon>Pseudomonadota</taxon>
        <taxon>Gammaproteobacteria</taxon>
        <taxon>Oceanospirillales</taxon>
        <taxon>Halomonadaceae</taxon>
        <taxon>Franzmannia</taxon>
    </lineage>
</organism>
<reference evidence="4" key="1">
    <citation type="submission" date="2016-10" db="EMBL/GenBank/DDBJ databases">
        <authorList>
            <person name="Varghese N."/>
            <person name="Submissions S."/>
        </authorList>
    </citation>
    <scope>NUCLEOTIDE SEQUENCE [LARGE SCALE GENOMIC DNA]</scope>
    <source>
        <strain evidence="4">AAP</strain>
    </source>
</reference>
<name>A0A1G9UE15_9GAMM</name>
<evidence type="ECO:0000256" key="1">
    <source>
        <dbReference type="PROSITE-ProRule" id="PRU00703"/>
    </source>
</evidence>
<dbReference type="EMBL" id="FNGH01000015">
    <property type="protein sequence ID" value="SDM58142.1"/>
    <property type="molecule type" value="Genomic_DNA"/>
</dbReference>
<dbReference type="Proteomes" id="UP000199107">
    <property type="component" value="Unassembled WGS sequence"/>
</dbReference>
<dbReference type="SUPFAM" id="SSF54631">
    <property type="entry name" value="CBS-domain pair"/>
    <property type="match status" value="1"/>
</dbReference>
<evidence type="ECO:0000313" key="4">
    <source>
        <dbReference type="Proteomes" id="UP000199107"/>
    </source>
</evidence>
<evidence type="ECO:0000259" key="2">
    <source>
        <dbReference type="PROSITE" id="PS51371"/>
    </source>
</evidence>
<keyword evidence="1" id="KW-0129">CBS domain</keyword>
<protein>
    <submittedName>
        <fullName evidence="3">CBS domain-containing protein</fullName>
    </submittedName>
</protein>
<evidence type="ECO:0000313" key="3">
    <source>
        <dbReference type="EMBL" id="SDM58142.1"/>
    </source>
</evidence>
<sequence>MTLSLHAQRGLSYLQQHPVIERPEPPAPLSWDSPALDVMIDLSRVEVPGVAYDTPIDEARATMEQHKVQQQLVMDAAGRLSGIVTLREVIGGRRITIAMHQHDIARNEVTAGMVQTPCESLHAMPLAQLERLSVGQLIETLRASGDQYLLVTQGDREQPPRLRGLISATDISRALRLDLSLLPGARSFADICQVVLGHEL</sequence>